<comment type="caution">
    <text evidence="2">The sequence shown here is derived from an EMBL/GenBank/DDBJ whole genome shotgun (WGS) entry which is preliminary data.</text>
</comment>
<reference evidence="2" key="1">
    <citation type="submission" date="2021-02" db="EMBL/GenBank/DDBJ databases">
        <authorList>
            <person name="Dougan E. K."/>
            <person name="Rhodes N."/>
            <person name="Thang M."/>
            <person name="Chan C."/>
        </authorList>
    </citation>
    <scope>NUCLEOTIDE SEQUENCE</scope>
</reference>
<dbReference type="EMBL" id="CAJNDS010000613">
    <property type="protein sequence ID" value="CAE7222892.1"/>
    <property type="molecule type" value="Genomic_DNA"/>
</dbReference>
<accession>A0A812K5V6</accession>
<protein>
    <submittedName>
        <fullName evidence="2">Uncharacterized protein</fullName>
    </submittedName>
</protein>
<dbReference type="OrthoDB" id="426681at2759"/>
<gene>
    <name evidence="2" type="ORF">SNAT2548_LOCUS8354</name>
</gene>
<sequence>MKQLLGPLLRQTLGQYLEVAEHELDLSGQLSLSAVQLRKHLAGPLQVSGQVGLISARWCWSELLRQPVVVNLHDAELQLQLAEASEAENPVQTPQEPEPGFLGRLKRRLVDQLDLTVTNCHLSLAGLEVVAGGAFKRFSVAAVHAGEQVVELEGLELHLGPRQTGDVGASIAGASSAYLPPPPPPPPLPVFLWASPRGRARRFAGRRFVDLRGLDLEIDLEAVQIAWTRVHAECMLTLLRNLQDLRDGRDFRDCDSDPEFLDCEERPRPSWSAWLRSWGVLGPDEGEMPELPAELGASMEESPVGKAEFSLALANPTLIIVLDSSLEVELSCQMSFHLGEHDAWNLDVRLTRFAISELLEGNANVPIGGMTGSDDLVINADSRDKTLSLRSAQLEVQITPALLRCGLWAWQALESALFLKPSSEFVSWHVAWDVPLTVEIGKPWHSRTLLLKARFVCDSGADCSVLTCLQLDEHQLIEELALSLHRANKLVAMAELMRCQCDIRDLVTFIRVAKTLYNFRDILDVPGESPLELDVRIDTIEMILFDRDLELDCELLCNSLKLSLMQPSAAGIVADDVKVHVRTAGKEGGSLHIVSPVINVTLLKGLEAQLECELYCRDPDFEDAAIGCPSLRCIYVENERGCKLRAITLDCSLNFISLSTTETFLQRCRLACEYVYDHILAALFIEPVLLEERPFGLSIEAAEVVATPQISAGWLAGSTVCGMEPPVTNLLEELQSRPVPLTLLFQKPLQSCCFTVCMHPVVLNAVDFSVQRGIKARLEKSDITFKKFQQSIEGSWTVLVQKVAKHYLAQAAAALPKLFCNMSVGGLRLFDGTVSSAGTSLAFLRFGGTAIPQGALAGTLAKAVASATSSSLEKGRELRGGDRYRFGDLTRGLVSLSWERGVRGTASSAAAHAYDTGAVSTTAGASVGGVLLAPLGPVGVTGGMMGGAAVGRRVSESVGHRATAVRESISQTLAEGREARGEGQEDPTVTDSPAGSGYRFGDFTRGLLRAGRESRGGEGYKIGDLTRGAWSKMKR</sequence>
<evidence type="ECO:0000313" key="3">
    <source>
        <dbReference type="Proteomes" id="UP000604046"/>
    </source>
</evidence>
<keyword evidence="3" id="KW-1185">Reference proteome</keyword>
<dbReference type="AlphaFoldDB" id="A0A812K5V6"/>
<name>A0A812K5V6_9DINO</name>
<evidence type="ECO:0000256" key="1">
    <source>
        <dbReference type="SAM" id="MobiDB-lite"/>
    </source>
</evidence>
<evidence type="ECO:0000313" key="2">
    <source>
        <dbReference type="EMBL" id="CAE7222892.1"/>
    </source>
</evidence>
<feature type="region of interest" description="Disordered" evidence="1">
    <location>
        <begin position="974"/>
        <end position="996"/>
    </location>
</feature>
<dbReference type="Proteomes" id="UP000604046">
    <property type="component" value="Unassembled WGS sequence"/>
</dbReference>
<organism evidence="2 3">
    <name type="scientific">Symbiodinium natans</name>
    <dbReference type="NCBI Taxonomy" id="878477"/>
    <lineage>
        <taxon>Eukaryota</taxon>
        <taxon>Sar</taxon>
        <taxon>Alveolata</taxon>
        <taxon>Dinophyceae</taxon>
        <taxon>Suessiales</taxon>
        <taxon>Symbiodiniaceae</taxon>
        <taxon>Symbiodinium</taxon>
    </lineage>
</organism>
<proteinExistence type="predicted"/>